<evidence type="ECO:0000313" key="4">
    <source>
        <dbReference type="EMBL" id="CAH2057057.1"/>
    </source>
</evidence>
<keyword evidence="2" id="KW-0547">Nucleotide-binding</keyword>
<dbReference type="SMART" id="SM00175">
    <property type="entry name" value="RAB"/>
    <property type="match status" value="1"/>
</dbReference>
<dbReference type="PANTHER" id="PTHR46152:SF3">
    <property type="entry name" value="NF-KAPPA-B INHIBITOR-INTERACTING RAS-LIKE PROTEIN"/>
    <property type="match status" value="1"/>
</dbReference>
<keyword evidence="3" id="KW-0342">GTP-binding</keyword>
<organism evidence="4 5">
    <name type="scientific">Iphiclides podalirius</name>
    <name type="common">scarce swallowtail</name>
    <dbReference type="NCBI Taxonomy" id="110791"/>
    <lineage>
        <taxon>Eukaryota</taxon>
        <taxon>Metazoa</taxon>
        <taxon>Ecdysozoa</taxon>
        <taxon>Arthropoda</taxon>
        <taxon>Hexapoda</taxon>
        <taxon>Insecta</taxon>
        <taxon>Pterygota</taxon>
        <taxon>Neoptera</taxon>
        <taxon>Endopterygota</taxon>
        <taxon>Lepidoptera</taxon>
        <taxon>Glossata</taxon>
        <taxon>Ditrysia</taxon>
        <taxon>Papilionoidea</taxon>
        <taxon>Papilionidae</taxon>
        <taxon>Papilioninae</taxon>
        <taxon>Iphiclides</taxon>
    </lineage>
</organism>
<comment type="similarity">
    <text evidence="1">Belongs to the small GTPase superfamily. Ras family. KappaB-Ras subfamily.</text>
</comment>
<dbReference type="InterPro" id="IPR042227">
    <property type="entry name" value="KBRS"/>
</dbReference>
<keyword evidence="5" id="KW-1185">Reference proteome</keyword>
<dbReference type="InterPro" id="IPR027417">
    <property type="entry name" value="P-loop_NTPase"/>
</dbReference>
<dbReference type="Pfam" id="PF00071">
    <property type="entry name" value="Ras"/>
    <property type="match status" value="2"/>
</dbReference>
<sequence>MGKTSKVVVCGMKGVGKTAVLEQLIYGNVNLKSCFYPTIEDIYVANIETDRGTKERVCFYDTAGLEPPLTGELKGPPQSPTMQLTTNQVLQRHYLGFAEGFVMVYDTTRPESLDVLMYLKKDIDRNKDKKEVVILVIGNRTGPDDINSLENTCSKASNWCAREKIRHFEVSAMDRASLYEPFIFMTSRLNPVQNKTAFPQLSTLSFIARRIPVRVVFAFRISSSLLLESSKFSDAFTSPGSVSED</sequence>
<evidence type="ECO:0000256" key="3">
    <source>
        <dbReference type="ARBA" id="ARBA00023134"/>
    </source>
</evidence>
<proteinExistence type="inferred from homology"/>
<reference evidence="4" key="1">
    <citation type="submission" date="2022-03" db="EMBL/GenBank/DDBJ databases">
        <authorList>
            <person name="Martin H S."/>
        </authorList>
    </citation>
    <scope>NUCLEOTIDE SEQUENCE</scope>
</reference>
<name>A0ABN8IGK4_9NEOP</name>
<dbReference type="PROSITE" id="PS51421">
    <property type="entry name" value="RAS"/>
    <property type="match status" value="1"/>
</dbReference>
<dbReference type="SMART" id="SM00173">
    <property type="entry name" value="RAS"/>
    <property type="match status" value="1"/>
</dbReference>
<evidence type="ECO:0008006" key="6">
    <source>
        <dbReference type="Google" id="ProtNLM"/>
    </source>
</evidence>
<feature type="non-terminal residue" evidence="4">
    <location>
        <position position="1"/>
    </location>
</feature>
<dbReference type="Gene3D" id="3.40.50.300">
    <property type="entry name" value="P-loop containing nucleotide triphosphate hydrolases"/>
    <property type="match status" value="1"/>
</dbReference>
<evidence type="ECO:0000256" key="2">
    <source>
        <dbReference type="ARBA" id="ARBA00022741"/>
    </source>
</evidence>
<dbReference type="EMBL" id="OW152836">
    <property type="protein sequence ID" value="CAH2057057.1"/>
    <property type="molecule type" value="Genomic_DNA"/>
</dbReference>
<dbReference type="PRINTS" id="PR00449">
    <property type="entry name" value="RASTRNSFRMNG"/>
</dbReference>
<dbReference type="SUPFAM" id="SSF52540">
    <property type="entry name" value="P-loop containing nucleoside triphosphate hydrolases"/>
    <property type="match status" value="1"/>
</dbReference>
<dbReference type="PANTHER" id="PTHR46152">
    <property type="entry name" value="NF-KAPPA-B INHIBITOR-INTERACTING RAS-LIKE PROTEIN"/>
    <property type="match status" value="1"/>
</dbReference>
<dbReference type="InterPro" id="IPR001806">
    <property type="entry name" value="Small_GTPase"/>
</dbReference>
<accession>A0ABN8IGK4</accession>
<dbReference type="PROSITE" id="PS51419">
    <property type="entry name" value="RAB"/>
    <property type="match status" value="1"/>
</dbReference>
<evidence type="ECO:0000313" key="5">
    <source>
        <dbReference type="Proteomes" id="UP000837857"/>
    </source>
</evidence>
<dbReference type="Proteomes" id="UP000837857">
    <property type="component" value="Chromosome 24"/>
</dbReference>
<gene>
    <name evidence="4" type="ORF">IPOD504_LOCUS9966</name>
</gene>
<protein>
    <recommendedName>
        <fullName evidence="6">NF-kappa-B inhibitor-interacting Ras-like protein</fullName>
    </recommendedName>
</protein>
<evidence type="ECO:0000256" key="1">
    <source>
        <dbReference type="ARBA" id="ARBA00008094"/>
    </source>
</evidence>